<protein>
    <submittedName>
        <fullName evidence="1">Uncharacterized protein</fullName>
    </submittedName>
</protein>
<reference evidence="1" key="1">
    <citation type="submission" date="2012-05" db="EMBL/GenBank/DDBJ databases">
        <authorList>
            <person name="Krishnakumar V."/>
            <person name="Cheung F."/>
            <person name="Xiao Y."/>
            <person name="Chan A."/>
            <person name="Moskal W.A."/>
            <person name="Town C.D."/>
        </authorList>
    </citation>
    <scope>NUCLEOTIDE SEQUENCE</scope>
</reference>
<name>I3S5X9_LOTJA</name>
<organism evidence="1">
    <name type="scientific">Lotus japonicus</name>
    <name type="common">Lotus corniculatus var. japonicus</name>
    <dbReference type="NCBI Taxonomy" id="34305"/>
    <lineage>
        <taxon>Eukaryota</taxon>
        <taxon>Viridiplantae</taxon>
        <taxon>Streptophyta</taxon>
        <taxon>Embryophyta</taxon>
        <taxon>Tracheophyta</taxon>
        <taxon>Spermatophyta</taxon>
        <taxon>Magnoliopsida</taxon>
        <taxon>eudicotyledons</taxon>
        <taxon>Gunneridae</taxon>
        <taxon>Pentapetalae</taxon>
        <taxon>rosids</taxon>
        <taxon>fabids</taxon>
        <taxon>Fabales</taxon>
        <taxon>Fabaceae</taxon>
        <taxon>Papilionoideae</taxon>
        <taxon>50 kb inversion clade</taxon>
        <taxon>NPAAA clade</taxon>
        <taxon>Hologalegina</taxon>
        <taxon>robinioid clade</taxon>
        <taxon>Loteae</taxon>
        <taxon>Lotus</taxon>
    </lineage>
</organism>
<dbReference type="AlphaFoldDB" id="I3S5X9"/>
<proteinExistence type="evidence at transcript level"/>
<sequence length="35" mass="4141">MSRHLFPLLHLLQPLELCLDLLGFIECRTEFQTRG</sequence>
<accession>I3S5X9</accession>
<dbReference type="EMBL" id="BT135876">
    <property type="protein sequence ID" value="AFK35671.1"/>
    <property type="molecule type" value="mRNA"/>
</dbReference>
<evidence type="ECO:0000313" key="1">
    <source>
        <dbReference type="EMBL" id="AFK35671.1"/>
    </source>
</evidence>